<evidence type="ECO:0000313" key="1">
    <source>
        <dbReference type="EMBL" id="KAF0770132.1"/>
    </source>
</evidence>
<dbReference type="Proteomes" id="UP000478052">
    <property type="component" value="Unassembled WGS sequence"/>
</dbReference>
<keyword evidence="2" id="KW-1185">Reference proteome</keyword>
<protein>
    <submittedName>
        <fullName evidence="1">YqaJ domain-containing protein</fullName>
    </submittedName>
</protein>
<dbReference type="AlphaFoldDB" id="A0A6G0ZGH4"/>
<dbReference type="EMBL" id="VUJU01000481">
    <property type="protein sequence ID" value="KAF0770132.1"/>
    <property type="molecule type" value="Genomic_DNA"/>
</dbReference>
<proteinExistence type="predicted"/>
<accession>A0A6G0ZGH4</accession>
<sequence>MSYIAGGSTNSVNNISIEIENGPYECETRTPLVMIKKRRTLFALNGKFKQKKCVSRGPDEHYGLALPLLDMLSEDEFQIKKTQIYSTNYTI</sequence>
<organism evidence="1 2">
    <name type="scientific">Aphis craccivora</name>
    <name type="common">Cowpea aphid</name>
    <dbReference type="NCBI Taxonomy" id="307492"/>
    <lineage>
        <taxon>Eukaryota</taxon>
        <taxon>Metazoa</taxon>
        <taxon>Ecdysozoa</taxon>
        <taxon>Arthropoda</taxon>
        <taxon>Hexapoda</taxon>
        <taxon>Insecta</taxon>
        <taxon>Pterygota</taxon>
        <taxon>Neoptera</taxon>
        <taxon>Paraneoptera</taxon>
        <taxon>Hemiptera</taxon>
        <taxon>Sternorrhyncha</taxon>
        <taxon>Aphidomorpha</taxon>
        <taxon>Aphidoidea</taxon>
        <taxon>Aphididae</taxon>
        <taxon>Aphidini</taxon>
        <taxon>Aphis</taxon>
        <taxon>Aphis</taxon>
    </lineage>
</organism>
<name>A0A6G0ZGH4_APHCR</name>
<reference evidence="1 2" key="1">
    <citation type="submission" date="2019-08" db="EMBL/GenBank/DDBJ databases">
        <title>Whole genome of Aphis craccivora.</title>
        <authorList>
            <person name="Voronova N.V."/>
            <person name="Shulinski R.S."/>
            <person name="Bandarenka Y.V."/>
            <person name="Zhorov D.G."/>
            <person name="Warner D."/>
        </authorList>
    </citation>
    <scope>NUCLEOTIDE SEQUENCE [LARGE SCALE GENOMIC DNA]</scope>
    <source>
        <strain evidence="1">180601</strain>
        <tissue evidence="1">Whole Body</tissue>
    </source>
</reference>
<comment type="caution">
    <text evidence="1">The sequence shown here is derived from an EMBL/GenBank/DDBJ whole genome shotgun (WGS) entry which is preliminary data.</text>
</comment>
<evidence type="ECO:0000313" key="2">
    <source>
        <dbReference type="Proteomes" id="UP000478052"/>
    </source>
</evidence>
<gene>
    <name evidence="1" type="ORF">FWK35_00001524</name>
</gene>